<dbReference type="EMBL" id="LASV01000480">
    <property type="protein sequence ID" value="KKA18228.1"/>
    <property type="molecule type" value="Genomic_DNA"/>
</dbReference>
<dbReference type="PANTHER" id="PTHR37576">
    <property type="entry name" value="DEFECT AT LOW TEMPERATURE PROTEIN 1"/>
    <property type="match status" value="1"/>
</dbReference>
<dbReference type="GeneID" id="25320086"/>
<reference evidence="4 5" key="1">
    <citation type="submission" date="2015-04" db="EMBL/GenBank/DDBJ databases">
        <authorList>
            <person name="Heijne W.H."/>
            <person name="Fedorova N.D."/>
            <person name="Nierman W.C."/>
            <person name="Vollebregt A.W."/>
            <person name="Zhao Z."/>
            <person name="Wu L."/>
            <person name="Kumar M."/>
            <person name="Stam H."/>
            <person name="van den Berg M.A."/>
            <person name="Pel H.J."/>
        </authorList>
    </citation>
    <scope>NUCLEOTIDE SEQUENCE [LARGE SCALE GENOMIC DNA]</scope>
    <source>
        <strain evidence="4 5">CBS 393.64</strain>
    </source>
</reference>
<dbReference type="RefSeq" id="XP_013324840.1">
    <property type="nucleotide sequence ID" value="XM_013469386.1"/>
</dbReference>
<dbReference type="OrthoDB" id="5357734at2759"/>
<dbReference type="AlphaFoldDB" id="A0A0F4YKW6"/>
<evidence type="ECO:0000259" key="3">
    <source>
        <dbReference type="Pfam" id="PF20516"/>
    </source>
</evidence>
<feature type="compositionally biased region" description="Low complexity" evidence="1">
    <location>
        <begin position="316"/>
        <end position="325"/>
    </location>
</feature>
<dbReference type="PANTHER" id="PTHR37576:SF2">
    <property type="entry name" value="DEFECT AT LOW TEMPERATURE PROTEIN 1"/>
    <property type="match status" value="1"/>
</dbReference>
<keyword evidence="2" id="KW-0472">Membrane</keyword>
<protein>
    <recommendedName>
        <fullName evidence="3">PD-(D/E)XK nuclease-like domain-containing protein</fullName>
    </recommendedName>
</protein>
<evidence type="ECO:0000313" key="5">
    <source>
        <dbReference type="Proteomes" id="UP000053958"/>
    </source>
</evidence>
<proteinExistence type="predicted"/>
<comment type="caution">
    <text evidence="4">The sequence shown here is derived from an EMBL/GenBank/DDBJ whole genome shotgun (WGS) entry which is preliminary data.</text>
</comment>
<name>A0A0F4YKW6_RASE3</name>
<keyword evidence="5" id="KW-1185">Reference proteome</keyword>
<sequence>MVQYPVEVSNGTVTLTPQSVFKNNTVELQYPVEEYAGLGIWPSSVGGIAVAAQTLFGSNMSLYFDSIYAIDSTGPMASNYMNSSAEDVGTVNMTWTDPTPDLLSGIRELAFRAAVFKSNASYYQTVNGTETAIETVYIAHYKFLYAALAFVIFGVVGIVPLFMGWWYLGRPVSLSPVKIAKAFAAPLLQGGDSNADVNALLEIFGSREVRYGAVAVAARRLAHPGGGFVVTDGFGLRLEIAEQERSDLALLQGLRMTDPRLPESRLETKWLDAVPIHSSLVTEAEEATKKKAGSIRSRKKVKGFQLQDHRKKARQSLPSEPELVSSPPPPLGTTLDDTTTPSTSQKSLTMRDLRITYGSGNTLRVQDKSSRRIWTGKQRRFLGHLKPSLTYLNGHCTHRSSKYDRSQRLMKNECLDREQHWSHQHIKLIEGCIEGTLRSADQYRHEGDESDWCEKVAGKILERRRSACCGAATLYSSMSRTHLNIAPVSNRPIHPEKTAAVSKQIDYVLGLAPSSDEQSAIRKYFRTLMADEQSLNQALTSIPQLPIFLDIEVKKGDQRDPLIQAGIWCAAGVKKKLRNPEIVVKRWEIAPRQHSMSTRATPLSASIIHEVQMTCLNNTATVTRLMTLPFQNIVGRPMDPSKPHERNFTITQQQFQKIAEEIWEKQDFI</sequence>
<keyword evidence="2" id="KW-0812">Transmembrane</keyword>
<feature type="compositionally biased region" description="Low complexity" evidence="1">
    <location>
        <begin position="332"/>
        <end position="344"/>
    </location>
</feature>
<evidence type="ECO:0000313" key="4">
    <source>
        <dbReference type="EMBL" id="KKA18228.1"/>
    </source>
</evidence>
<accession>A0A0F4YKW6</accession>
<organism evidence="4 5">
    <name type="scientific">Rasamsonia emersonii (strain ATCC 16479 / CBS 393.64 / IMI 116815)</name>
    <dbReference type="NCBI Taxonomy" id="1408163"/>
    <lineage>
        <taxon>Eukaryota</taxon>
        <taxon>Fungi</taxon>
        <taxon>Dikarya</taxon>
        <taxon>Ascomycota</taxon>
        <taxon>Pezizomycotina</taxon>
        <taxon>Eurotiomycetes</taxon>
        <taxon>Eurotiomycetidae</taxon>
        <taxon>Eurotiales</taxon>
        <taxon>Trichocomaceae</taxon>
        <taxon>Rasamsonia</taxon>
    </lineage>
</organism>
<gene>
    <name evidence="4" type="ORF">T310_7821</name>
</gene>
<feature type="region of interest" description="Disordered" evidence="1">
    <location>
        <begin position="285"/>
        <end position="348"/>
    </location>
</feature>
<feature type="compositionally biased region" description="Basic residues" evidence="1">
    <location>
        <begin position="290"/>
        <end position="302"/>
    </location>
</feature>
<evidence type="ECO:0000256" key="2">
    <source>
        <dbReference type="SAM" id="Phobius"/>
    </source>
</evidence>
<feature type="transmembrane region" description="Helical" evidence="2">
    <location>
        <begin position="143"/>
        <end position="168"/>
    </location>
</feature>
<dbReference type="Pfam" id="PF20516">
    <property type="entry name" value="PDDEXK_12"/>
    <property type="match status" value="1"/>
</dbReference>
<dbReference type="InterPro" id="IPR046797">
    <property type="entry name" value="PDDEXK_12"/>
</dbReference>
<evidence type="ECO:0000256" key="1">
    <source>
        <dbReference type="SAM" id="MobiDB-lite"/>
    </source>
</evidence>
<dbReference type="Proteomes" id="UP000053958">
    <property type="component" value="Unassembled WGS sequence"/>
</dbReference>
<feature type="domain" description="PD-(D/E)XK nuclease-like" evidence="3">
    <location>
        <begin position="437"/>
        <end position="575"/>
    </location>
</feature>
<keyword evidence="2" id="KW-1133">Transmembrane helix</keyword>